<dbReference type="STRING" id="1108050.A0A0B7G404"/>
<comment type="cofactor">
    <cofactor evidence="4">
        <name>Zn(2+)</name>
        <dbReference type="ChEBI" id="CHEBI:29105"/>
    </cofactor>
    <text evidence="4">Binds 1 zinc ion per subunit.</text>
</comment>
<evidence type="ECO:0000256" key="4">
    <source>
        <dbReference type="PIRSR" id="PIRSR601765-1"/>
    </source>
</evidence>
<protein>
    <recommendedName>
        <fullName evidence="5">Carbonic anhydrase</fullName>
        <ecNumber evidence="5">4.2.1.1</ecNumber>
    </recommendedName>
    <alternativeName>
        <fullName evidence="5">Carbonate dehydratase</fullName>
    </alternativeName>
</protein>
<dbReference type="AlphaFoldDB" id="A0A0B7G404"/>
<dbReference type="InterPro" id="IPR036874">
    <property type="entry name" value="Carbonic_anhydrase_sf"/>
</dbReference>
<keyword evidence="2 4" id="KW-0479">Metal-binding</keyword>
<feature type="binding site" evidence="4">
    <location>
        <position position="54"/>
    </location>
    <ligand>
        <name>Zn(2+)</name>
        <dbReference type="ChEBI" id="CHEBI:29105"/>
    </ligand>
</feature>
<dbReference type="GO" id="GO:0008270">
    <property type="term" value="F:zinc ion binding"/>
    <property type="evidence" value="ECO:0007669"/>
    <property type="project" value="UniProtKB-UniRule"/>
</dbReference>
<organism evidence="6 7">
    <name type="scientific">Thanatephorus cucumeris (strain AG1-IB / isolate 7/3/14)</name>
    <name type="common">Lettuce bottom rot fungus</name>
    <name type="synonym">Rhizoctonia solani</name>
    <dbReference type="NCBI Taxonomy" id="1108050"/>
    <lineage>
        <taxon>Eukaryota</taxon>
        <taxon>Fungi</taxon>
        <taxon>Dikarya</taxon>
        <taxon>Basidiomycota</taxon>
        <taxon>Agaricomycotina</taxon>
        <taxon>Agaricomycetes</taxon>
        <taxon>Cantharellales</taxon>
        <taxon>Ceratobasidiaceae</taxon>
        <taxon>Rhizoctonia</taxon>
        <taxon>Rhizoctonia solani AG-1</taxon>
    </lineage>
</organism>
<accession>A0A0B7G404</accession>
<evidence type="ECO:0000256" key="3">
    <source>
        <dbReference type="ARBA" id="ARBA00022833"/>
    </source>
</evidence>
<reference evidence="6 7" key="1">
    <citation type="submission" date="2014-11" db="EMBL/GenBank/DDBJ databases">
        <authorList>
            <person name="Wibberg Daniel"/>
        </authorList>
    </citation>
    <scope>NUCLEOTIDE SEQUENCE [LARGE SCALE GENOMIC DNA]</scope>
    <source>
        <strain evidence="6">Rhizoctonia solani AG1-IB 7/3/14</strain>
    </source>
</reference>
<dbReference type="Pfam" id="PF00484">
    <property type="entry name" value="Pro_CA"/>
    <property type="match status" value="1"/>
</dbReference>
<dbReference type="Proteomes" id="UP000059188">
    <property type="component" value="Unassembled WGS sequence"/>
</dbReference>
<feature type="binding site" evidence="4">
    <location>
        <position position="109"/>
    </location>
    <ligand>
        <name>Zn(2+)</name>
        <dbReference type="ChEBI" id="CHEBI:29105"/>
    </ligand>
</feature>
<feature type="binding site" evidence="4">
    <location>
        <position position="56"/>
    </location>
    <ligand>
        <name>Zn(2+)</name>
        <dbReference type="ChEBI" id="CHEBI:29105"/>
    </ligand>
</feature>
<evidence type="ECO:0000256" key="5">
    <source>
        <dbReference type="RuleBase" id="RU003956"/>
    </source>
</evidence>
<evidence type="ECO:0000313" key="6">
    <source>
        <dbReference type="EMBL" id="CEL63844.1"/>
    </source>
</evidence>
<dbReference type="SMART" id="SM00947">
    <property type="entry name" value="Pro_CA"/>
    <property type="match status" value="1"/>
</dbReference>
<dbReference type="SUPFAM" id="SSF53056">
    <property type="entry name" value="beta-carbonic anhydrase, cab"/>
    <property type="match status" value="1"/>
</dbReference>
<proteinExistence type="inferred from homology"/>
<evidence type="ECO:0000313" key="7">
    <source>
        <dbReference type="Proteomes" id="UP000059188"/>
    </source>
</evidence>
<comment type="catalytic activity">
    <reaction evidence="5">
        <text>hydrogencarbonate + H(+) = CO2 + H2O</text>
        <dbReference type="Rhea" id="RHEA:10748"/>
        <dbReference type="ChEBI" id="CHEBI:15377"/>
        <dbReference type="ChEBI" id="CHEBI:15378"/>
        <dbReference type="ChEBI" id="CHEBI:16526"/>
        <dbReference type="ChEBI" id="CHEBI:17544"/>
        <dbReference type="EC" id="4.2.1.1"/>
    </reaction>
</comment>
<dbReference type="GO" id="GO:0004089">
    <property type="term" value="F:carbonate dehydratase activity"/>
    <property type="evidence" value="ECO:0007669"/>
    <property type="project" value="UniProtKB-UniRule"/>
</dbReference>
<dbReference type="PANTHER" id="PTHR43175:SF3">
    <property type="entry name" value="CARBON DISULFIDE HYDROLASE"/>
    <property type="match status" value="1"/>
</dbReference>
<dbReference type="Gene3D" id="3.40.1050.10">
    <property type="entry name" value="Carbonic anhydrase"/>
    <property type="match status" value="1"/>
</dbReference>
<dbReference type="EMBL" id="LN679108">
    <property type="protein sequence ID" value="CEL63844.1"/>
    <property type="molecule type" value="Genomic_DNA"/>
</dbReference>
<gene>
    <name evidence="6" type="ORF">RSOLAG1IB_05608</name>
</gene>
<sequence>MAYSLTFLRTTFDPSTTCSLAEMSISEKDILELSEIEYASRDIYPGPRVTIVTCMDPRINMQDIYAQLKVHPGNAFILRNAGGRAQEALRSIIVSQNLLNTTDVHIIHHTKCGMANHSEESLRIRLLQSFAENDPEVNKSTTMHQLNQRHFFPIHSHRCTHQAMAALQSDLALLENYPLIKQNKGGSKIKMHGWLYDIATHTLTSTERPQTKQALCERCECPFGEDCGCVCSCHPEK</sequence>
<keyword evidence="7" id="KW-1185">Reference proteome</keyword>
<dbReference type="OrthoDB" id="10248475at2759"/>
<dbReference type="PANTHER" id="PTHR43175">
    <property type="entry name" value="CARBONIC ANHYDRASE"/>
    <property type="match status" value="1"/>
</dbReference>
<feature type="binding site" evidence="4">
    <location>
        <position position="112"/>
    </location>
    <ligand>
        <name>Zn(2+)</name>
        <dbReference type="ChEBI" id="CHEBI:29105"/>
    </ligand>
</feature>
<name>A0A0B7G404_THACB</name>
<dbReference type="InterPro" id="IPR001765">
    <property type="entry name" value="Carbonic_anhydrase"/>
</dbReference>
<comment type="function">
    <text evidence="5">Reversible hydration of carbon dioxide.</text>
</comment>
<keyword evidence="3 4" id="KW-0862">Zinc</keyword>
<comment type="similarity">
    <text evidence="1 5">Belongs to the beta-class carbonic anhydrase family.</text>
</comment>
<dbReference type="EC" id="4.2.1.1" evidence="5"/>
<evidence type="ECO:0000256" key="2">
    <source>
        <dbReference type="ARBA" id="ARBA00022723"/>
    </source>
</evidence>
<keyword evidence="5" id="KW-0456">Lyase</keyword>
<evidence type="ECO:0000256" key="1">
    <source>
        <dbReference type="ARBA" id="ARBA00006217"/>
    </source>
</evidence>